<dbReference type="EMBL" id="JAPDFR010000009">
    <property type="protein sequence ID" value="KAK0383348.1"/>
    <property type="molecule type" value="Genomic_DNA"/>
</dbReference>
<keyword evidence="12" id="KW-0732">Signal</keyword>
<dbReference type="Proteomes" id="UP001175261">
    <property type="component" value="Unassembled WGS sequence"/>
</dbReference>
<accession>A0AA39G9S8</accession>
<keyword evidence="15" id="KW-1185">Reference proteome</keyword>
<dbReference type="InterPro" id="IPR013319">
    <property type="entry name" value="GH11/12"/>
</dbReference>
<comment type="pathway">
    <text evidence="2 10 11">Glycan degradation; xylan degradation.</text>
</comment>
<dbReference type="InterPro" id="IPR033123">
    <property type="entry name" value="GH11_dom"/>
</dbReference>
<evidence type="ECO:0000256" key="6">
    <source>
        <dbReference type="ARBA" id="ARBA00022801"/>
    </source>
</evidence>
<name>A0AA39G9S8_SARSR</name>
<evidence type="ECO:0000256" key="4">
    <source>
        <dbReference type="ARBA" id="ARBA00012590"/>
    </source>
</evidence>
<comment type="caution">
    <text evidence="14">The sequence shown here is derived from an EMBL/GenBank/DDBJ whole genome shotgun (WGS) entry which is preliminary data.</text>
</comment>
<feature type="active site" description="Proton donor" evidence="10">
    <location>
        <position position="219"/>
    </location>
</feature>
<dbReference type="GO" id="GO:0031176">
    <property type="term" value="F:endo-1,4-beta-xylanase activity"/>
    <property type="evidence" value="ECO:0007669"/>
    <property type="project" value="UniProtKB-UniRule"/>
</dbReference>
<protein>
    <recommendedName>
        <fullName evidence="4 10">Endo-1,4-beta-xylanase</fullName>
        <ecNumber evidence="4 10">3.2.1.8</ecNumber>
    </recommendedName>
</protein>
<dbReference type="Gene3D" id="2.60.120.180">
    <property type="match status" value="1"/>
</dbReference>
<keyword evidence="8 10" id="KW-0326">Glycosidase</keyword>
<evidence type="ECO:0000313" key="15">
    <source>
        <dbReference type="Proteomes" id="UP001175261"/>
    </source>
</evidence>
<comment type="similarity">
    <text evidence="3 10 11">Belongs to the glycosyl hydrolase 11 (cellulase G) family.</text>
</comment>
<feature type="domain" description="GH11" evidence="13">
    <location>
        <begin position="29"/>
        <end position="232"/>
    </location>
</feature>
<keyword evidence="6 10" id="KW-0378">Hydrolase</keyword>
<evidence type="ECO:0000256" key="10">
    <source>
        <dbReference type="PROSITE-ProRule" id="PRU01097"/>
    </source>
</evidence>
<dbReference type="InterPro" id="IPR013320">
    <property type="entry name" value="ConA-like_dom_sf"/>
</dbReference>
<dbReference type="GO" id="GO:0045493">
    <property type="term" value="P:xylan catabolic process"/>
    <property type="evidence" value="ECO:0007669"/>
    <property type="project" value="UniProtKB-UniRule"/>
</dbReference>
<evidence type="ECO:0000313" key="14">
    <source>
        <dbReference type="EMBL" id="KAK0383348.1"/>
    </source>
</evidence>
<feature type="active site" description="Nucleophile" evidence="10">
    <location>
        <position position="128"/>
    </location>
</feature>
<evidence type="ECO:0000256" key="5">
    <source>
        <dbReference type="ARBA" id="ARBA00022651"/>
    </source>
</evidence>
<dbReference type="SUPFAM" id="SSF49899">
    <property type="entry name" value="Concanavalin A-like lectins/glucanases"/>
    <property type="match status" value="1"/>
</dbReference>
<comment type="catalytic activity">
    <reaction evidence="1 10 11">
        <text>Endohydrolysis of (1-&gt;4)-beta-D-xylosidic linkages in xylans.</text>
        <dbReference type="EC" id="3.2.1.8"/>
    </reaction>
</comment>
<dbReference type="PROSITE" id="PS00776">
    <property type="entry name" value="GH11_1"/>
    <property type="match status" value="1"/>
</dbReference>
<feature type="signal peptide" evidence="12">
    <location>
        <begin position="1"/>
        <end position="19"/>
    </location>
</feature>
<organism evidence="14 15">
    <name type="scientific">Sarocladium strictum</name>
    <name type="common">Black bundle disease fungus</name>
    <name type="synonym">Acremonium strictum</name>
    <dbReference type="NCBI Taxonomy" id="5046"/>
    <lineage>
        <taxon>Eukaryota</taxon>
        <taxon>Fungi</taxon>
        <taxon>Dikarya</taxon>
        <taxon>Ascomycota</taxon>
        <taxon>Pezizomycotina</taxon>
        <taxon>Sordariomycetes</taxon>
        <taxon>Hypocreomycetidae</taxon>
        <taxon>Hypocreales</taxon>
        <taxon>Sarocladiaceae</taxon>
        <taxon>Sarocladium</taxon>
    </lineage>
</organism>
<evidence type="ECO:0000256" key="9">
    <source>
        <dbReference type="ARBA" id="ARBA00023326"/>
    </source>
</evidence>
<dbReference type="InterPro" id="IPR018208">
    <property type="entry name" value="GH11_AS_1"/>
</dbReference>
<evidence type="ECO:0000256" key="12">
    <source>
        <dbReference type="SAM" id="SignalP"/>
    </source>
</evidence>
<keyword evidence="7 10" id="KW-0119">Carbohydrate metabolism</keyword>
<dbReference type="AlphaFoldDB" id="A0AA39G9S8"/>
<evidence type="ECO:0000256" key="8">
    <source>
        <dbReference type="ARBA" id="ARBA00023295"/>
    </source>
</evidence>
<keyword evidence="9 10" id="KW-0624">Polysaccharide degradation</keyword>
<dbReference type="PANTHER" id="PTHR46828">
    <property type="entry name" value="ENDO-1,4-BETA-XYLANASE A-RELATED"/>
    <property type="match status" value="1"/>
</dbReference>
<keyword evidence="5 10" id="KW-0858">Xylan degradation</keyword>
<gene>
    <name evidence="14" type="ORF">NLU13_9261</name>
</gene>
<proteinExistence type="inferred from homology"/>
<reference evidence="14" key="1">
    <citation type="submission" date="2022-10" db="EMBL/GenBank/DDBJ databases">
        <title>Determination and structural analysis of whole genome sequence of Sarocladium strictum F4-1.</title>
        <authorList>
            <person name="Hu L."/>
            <person name="Jiang Y."/>
        </authorList>
    </citation>
    <scope>NUCLEOTIDE SEQUENCE</scope>
    <source>
        <strain evidence="14">F4-1</strain>
    </source>
</reference>
<dbReference type="EC" id="3.2.1.8" evidence="4 10"/>
<dbReference type="InterPro" id="IPR001137">
    <property type="entry name" value="Glyco_hydro_11"/>
</dbReference>
<evidence type="ECO:0000256" key="7">
    <source>
        <dbReference type="ARBA" id="ARBA00023277"/>
    </source>
</evidence>
<dbReference type="PANTHER" id="PTHR46828:SF3">
    <property type="entry name" value="ENDO-1,4-BETA-XYLANASE"/>
    <property type="match status" value="1"/>
</dbReference>
<sequence>MVAFNTLLAACTAITGVIASPAMSLNKRQATPNQEGIHDGYFYSWWSDGASPVTYANGPGGSYSVQWQQGGNLVGGKGWNPGTSRTTVMLYVFTSNKKKKNLSAFLAPCSDMLQYLCIYGWTRNPLVEYYVIESHGEYNPGGQAQPRGSIEHAGSTYQLYESTRHQQPSIDGTQTFQQYWAIRQQQRQSGTVDMGVIFQAWQDAGMPLGNHYYQVVATEAYNSAGRSSVTVESPP</sequence>
<feature type="chain" id="PRO_5041451357" description="Endo-1,4-beta-xylanase" evidence="12">
    <location>
        <begin position="20"/>
        <end position="235"/>
    </location>
</feature>
<evidence type="ECO:0000256" key="1">
    <source>
        <dbReference type="ARBA" id="ARBA00000681"/>
    </source>
</evidence>
<dbReference type="PRINTS" id="PR00911">
    <property type="entry name" value="GLHYDRLASE11"/>
</dbReference>
<evidence type="ECO:0000256" key="3">
    <source>
        <dbReference type="ARBA" id="ARBA00007792"/>
    </source>
</evidence>
<evidence type="ECO:0000256" key="11">
    <source>
        <dbReference type="RuleBase" id="RU362015"/>
    </source>
</evidence>
<dbReference type="PROSITE" id="PS51761">
    <property type="entry name" value="GH11_3"/>
    <property type="match status" value="1"/>
</dbReference>
<evidence type="ECO:0000256" key="2">
    <source>
        <dbReference type="ARBA" id="ARBA00004851"/>
    </source>
</evidence>
<dbReference type="Pfam" id="PF00457">
    <property type="entry name" value="Glyco_hydro_11"/>
    <property type="match status" value="1"/>
</dbReference>
<evidence type="ECO:0000259" key="13">
    <source>
        <dbReference type="PROSITE" id="PS51761"/>
    </source>
</evidence>